<proteinExistence type="predicted"/>
<dbReference type="Proteomes" id="UP000739538">
    <property type="component" value="Unassembled WGS sequence"/>
</dbReference>
<organism evidence="1 2">
    <name type="scientific">Eiseniibacteriota bacterium</name>
    <dbReference type="NCBI Taxonomy" id="2212470"/>
    <lineage>
        <taxon>Bacteria</taxon>
        <taxon>Candidatus Eiseniibacteriota</taxon>
    </lineage>
</organism>
<dbReference type="EMBL" id="JAGQHS010000094">
    <property type="protein sequence ID" value="MCA9757350.1"/>
    <property type="molecule type" value="Genomic_DNA"/>
</dbReference>
<accession>A0A956NH68</accession>
<protein>
    <submittedName>
        <fullName evidence="1">Uncharacterized protein</fullName>
    </submittedName>
</protein>
<name>A0A956NH68_UNCEI</name>
<gene>
    <name evidence="1" type="ORF">KDA27_16220</name>
</gene>
<sequence>MSSETPPLTGQERELAHLVERYWKDHATPLGRDAASLVSVEQFERRFPESYWHTYLEELPSNEDGKLAWDASRRFEGLLTLYAETSDLRYLELCWRFSQRAMGWRDDLRGLVDAKGKSLPVWGSSRYNPGVRTHYLVHTGLILEPILETLLALEGRLSAAMGTSPGLSGRGGGSVTTALDVDWAPAEERAELLARCVESLRFFDGTYRPGYDENEGYYLDDGSIAEAQPFNCQNVFAYDLILAAELTGDESLRTRGTALLEYFRSRVVTTSEGGYVWQYAPGRPRRLRPGESRPEAKVVLCEEISHGAITAEPIPKLANLGVVFGREDIEALGRTVSRQIYRPDLGIFNTRIGCQVQYTPNYIARVAWWLPATEYDPDAYRLIERYILDFIEEPDPLTLSYLIRYRP</sequence>
<dbReference type="AlphaFoldDB" id="A0A956NH68"/>
<reference evidence="1" key="1">
    <citation type="submission" date="2020-04" db="EMBL/GenBank/DDBJ databases">
        <authorList>
            <person name="Zhang T."/>
        </authorList>
    </citation>
    <scope>NUCLEOTIDE SEQUENCE</scope>
    <source>
        <strain evidence="1">HKST-UBA02</strain>
    </source>
</reference>
<comment type="caution">
    <text evidence="1">The sequence shown here is derived from an EMBL/GenBank/DDBJ whole genome shotgun (WGS) entry which is preliminary data.</text>
</comment>
<evidence type="ECO:0000313" key="2">
    <source>
        <dbReference type="Proteomes" id="UP000739538"/>
    </source>
</evidence>
<reference evidence="1" key="2">
    <citation type="journal article" date="2021" name="Microbiome">
        <title>Successional dynamics and alternative stable states in a saline activated sludge microbial community over 9 years.</title>
        <authorList>
            <person name="Wang Y."/>
            <person name="Ye J."/>
            <person name="Ju F."/>
            <person name="Liu L."/>
            <person name="Boyd J.A."/>
            <person name="Deng Y."/>
            <person name="Parks D.H."/>
            <person name="Jiang X."/>
            <person name="Yin X."/>
            <person name="Woodcroft B.J."/>
            <person name="Tyson G.W."/>
            <person name="Hugenholtz P."/>
            <person name="Polz M.F."/>
            <person name="Zhang T."/>
        </authorList>
    </citation>
    <scope>NUCLEOTIDE SEQUENCE</scope>
    <source>
        <strain evidence="1">HKST-UBA02</strain>
    </source>
</reference>
<evidence type="ECO:0000313" key="1">
    <source>
        <dbReference type="EMBL" id="MCA9757350.1"/>
    </source>
</evidence>